<sequence>MSFRKIVEGEARVQKVLKILNNPKYLLTMNWFIRNGSNKILLNVNWEDIYQGRVHLKNFKLSG</sequence>
<dbReference type="EMBL" id="UINC01042956">
    <property type="protein sequence ID" value="SVB46293.1"/>
    <property type="molecule type" value="Genomic_DNA"/>
</dbReference>
<evidence type="ECO:0000313" key="1">
    <source>
        <dbReference type="EMBL" id="SVB46293.1"/>
    </source>
</evidence>
<organism evidence="1">
    <name type="scientific">marine metagenome</name>
    <dbReference type="NCBI Taxonomy" id="408172"/>
    <lineage>
        <taxon>unclassified sequences</taxon>
        <taxon>metagenomes</taxon>
        <taxon>ecological metagenomes</taxon>
    </lineage>
</organism>
<reference evidence="1" key="1">
    <citation type="submission" date="2018-05" db="EMBL/GenBank/DDBJ databases">
        <authorList>
            <person name="Lanie J.A."/>
            <person name="Ng W.-L."/>
            <person name="Kazmierczak K.M."/>
            <person name="Andrzejewski T.M."/>
            <person name="Davidsen T.M."/>
            <person name="Wayne K.J."/>
            <person name="Tettelin H."/>
            <person name="Glass J.I."/>
            <person name="Rusch D."/>
            <person name="Podicherti R."/>
            <person name="Tsui H.-C.T."/>
            <person name="Winkler M.E."/>
        </authorList>
    </citation>
    <scope>NUCLEOTIDE SEQUENCE</scope>
</reference>
<accession>A0A382E8H5</accession>
<name>A0A382E8H5_9ZZZZ</name>
<protein>
    <submittedName>
        <fullName evidence="1">Uncharacterized protein</fullName>
    </submittedName>
</protein>
<gene>
    <name evidence="1" type="ORF">METZ01_LOCUS199147</name>
</gene>
<proteinExistence type="predicted"/>
<dbReference type="AlphaFoldDB" id="A0A382E8H5"/>